<accession>A0A0H3XN64</accession>
<evidence type="ECO:0000313" key="20">
    <source>
        <dbReference type="EMBL" id="AKM54607.1"/>
    </source>
</evidence>
<name>A0A0H3XN64_9MOLU</name>
<evidence type="ECO:0000256" key="9">
    <source>
        <dbReference type="ARBA" id="ARBA00022833"/>
    </source>
</evidence>
<dbReference type="PROSITE" id="PS00211">
    <property type="entry name" value="ABC_TRANSPORTER_1"/>
    <property type="match status" value="2"/>
</dbReference>
<evidence type="ECO:0000313" key="21">
    <source>
        <dbReference type="Proteomes" id="UP000035661"/>
    </source>
</evidence>
<evidence type="ECO:0000256" key="6">
    <source>
        <dbReference type="ARBA" id="ARBA00022763"/>
    </source>
</evidence>
<evidence type="ECO:0000256" key="8">
    <source>
        <dbReference type="ARBA" id="ARBA00022771"/>
    </source>
</evidence>
<dbReference type="GO" id="GO:0016887">
    <property type="term" value="F:ATP hydrolysis activity"/>
    <property type="evidence" value="ECO:0007669"/>
    <property type="project" value="InterPro"/>
</dbReference>
<dbReference type="InterPro" id="IPR013815">
    <property type="entry name" value="ATP_grasp_subdomain_1"/>
</dbReference>
<dbReference type="PANTHER" id="PTHR43152:SF3">
    <property type="entry name" value="UVRABC SYSTEM PROTEIN A"/>
    <property type="match status" value="1"/>
</dbReference>
<dbReference type="InterPro" id="IPR003439">
    <property type="entry name" value="ABC_transporter-like_ATP-bd"/>
</dbReference>
<feature type="binding site" evidence="18">
    <location>
        <begin position="644"/>
        <end position="651"/>
    </location>
    <ligand>
        <name>ATP</name>
        <dbReference type="ChEBI" id="CHEBI:30616"/>
    </ligand>
</feature>
<keyword evidence="14 18" id="KW-0742">SOS response</keyword>
<dbReference type="NCBIfam" id="TIGR00630">
    <property type="entry name" value="uvra"/>
    <property type="match status" value="1"/>
</dbReference>
<dbReference type="SUPFAM" id="SSF52540">
    <property type="entry name" value="P-loop containing nucleoside triphosphate hydrolases"/>
    <property type="match status" value="2"/>
</dbReference>
<keyword evidence="5 18" id="KW-0547">Nucleotide-binding</keyword>
<dbReference type="GO" id="GO:0008270">
    <property type="term" value="F:zinc ion binding"/>
    <property type="evidence" value="ECO:0007669"/>
    <property type="project" value="UniProtKB-UniRule"/>
</dbReference>
<evidence type="ECO:0000256" key="15">
    <source>
        <dbReference type="ARBA" id="ARBA00038000"/>
    </source>
</evidence>
<comment type="similarity">
    <text evidence="15 18">Belongs to the ABC transporter superfamily. UvrA family.</text>
</comment>
<dbReference type="RefSeq" id="WP_047791798.1">
    <property type="nucleotide sequence ID" value="NZ_CP011856.1"/>
</dbReference>
<proteinExistence type="inferred from homology"/>
<keyword evidence="10 18" id="KW-0067">ATP-binding</keyword>
<dbReference type="Pfam" id="PF17760">
    <property type="entry name" value="UvrA_inter"/>
    <property type="match status" value="1"/>
</dbReference>
<keyword evidence="8 18" id="KW-0863">Zinc-finger</keyword>
<evidence type="ECO:0000256" key="16">
    <source>
        <dbReference type="ARBA" id="ARBA00039316"/>
    </source>
</evidence>
<evidence type="ECO:0000256" key="14">
    <source>
        <dbReference type="ARBA" id="ARBA00023236"/>
    </source>
</evidence>
<organism evidence="20 21">
    <name type="scientific">Spiroplasma eriocheiris</name>
    <dbReference type="NCBI Taxonomy" id="315358"/>
    <lineage>
        <taxon>Bacteria</taxon>
        <taxon>Bacillati</taxon>
        <taxon>Mycoplasmatota</taxon>
        <taxon>Mollicutes</taxon>
        <taxon>Entomoplasmatales</taxon>
        <taxon>Spiroplasmataceae</taxon>
        <taxon>Spiroplasma</taxon>
    </lineage>
</organism>
<feature type="binding site" evidence="18">
    <location>
        <begin position="33"/>
        <end position="40"/>
    </location>
    <ligand>
        <name>ATP</name>
        <dbReference type="ChEBI" id="CHEBI:30616"/>
    </ligand>
</feature>
<keyword evidence="21" id="KW-1185">Reference proteome</keyword>
<reference evidence="21" key="2">
    <citation type="submission" date="2015-06" db="EMBL/GenBank/DDBJ databases">
        <title>Complete genome sequence of Spiroplasma eriocheiris TDA-040725-5 (DSM 21848).</title>
        <authorList>
            <person name="Lo W.-S."/>
            <person name="Kuo C.-H."/>
        </authorList>
    </citation>
    <scope>NUCLEOTIDE SEQUENCE [LARGE SCALE GENOMIC DNA]</scope>
    <source>
        <strain evidence="21">TDA-040725-5</strain>
    </source>
</reference>
<dbReference type="GO" id="GO:0009381">
    <property type="term" value="F:excinuclease ABC activity"/>
    <property type="evidence" value="ECO:0007669"/>
    <property type="project" value="UniProtKB-UniRule"/>
</dbReference>
<dbReference type="Gene3D" id="1.20.1580.10">
    <property type="entry name" value="ABC transporter ATPase like domain"/>
    <property type="match status" value="2"/>
</dbReference>
<keyword evidence="3 18" id="KW-0479">Metal-binding</keyword>
<keyword evidence="4 18" id="KW-0677">Repeat</keyword>
<sequence>MSKDKIIVKGARENNLKNINVEIPKNKLVVFTGLSGSGKSSLAFNTIYAEGRRRYIESLSSYARQFLGGNEKPDVDAIEGLSPAISIDQKTTSHNPRSTVGTVTEIYDYLRLLYARVGTPYCINGHGVIKSVTIKEIINNLKQQVKVEDKLMILSPIVRDKKGSFKDLFLRLKQESFLRVKVNDEIKSLDDEIELDKNKRQNIDIVIDRIVFRDNEDMISRIHDAIEIALKYGDSLVKIDLLDHNKELLFSTNYSCSICGFVIPELEPRLFSFNSPTGACYECKGLGVKLEVDEELLIPNRRLTILQGGIVYLKNIVNTTNIEWQKFKVLANHYHIPLDQPIEDLPREQLQYLIRGSDEPIEYNIRTASGNTMRGYDYIEGIGQLIERRYTETTSESAREYYKQFMADKKCTTCQGKRLNELPLAVKINNLNIADFTDLSVEDELQFVLNLSLTETQQEIARLIINELVNRLDFLNRVGLSYLTLSRNAQTLSGGEAQRIRLATQIGSQLTGVLYVLDEPSIGLHQRDNDMLIDTLKSLRDLGNTLIVVEHDEDTIMASDYIVDIGPAAGINGGEVVAIGTVDDIMANPQSITGKYLKGEETIEVPKTRRGGNGLTLEIKGARENNLKNINVIIPLNKFICLTGVSGSGKSTLMNEILWKGIKKNLGNLTERPGAHDKIVGIDNIDKVINISQDPIGKTPRSNPATYTSVFDDIRDLFAGTPEAKARGYLKGRFSFNVPGGRCENCQGDGIIKISMHFLPTVFVQCEVCEGKRYNDETLMVKYKEKNIYDVLEMTVDQACVFFEKQPKIKQKLTTMQEVGLGYIKLGQSATELSGGEAQRVKLSTFLLKRATGKTLFLLDEPTTGLHIDDVKRLLKVLNRIVDNGDTVITIEHNLDVIKVADYIIDLGPNGGVGGGQIVATGTPEQFAKKTDVSYTAKYLKKMLEK</sequence>
<feature type="zinc finger region" description="C4-type" evidence="18">
    <location>
        <begin position="256"/>
        <end position="283"/>
    </location>
</feature>
<keyword evidence="7 18" id="KW-0228">DNA excision</keyword>
<dbReference type="GO" id="GO:0005737">
    <property type="term" value="C:cytoplasm"/>
    <property type="evidence" value="ECO:0007669"/>
    <property type="project" value="UniProtKB-SubCell"/>
</dbReference>
<evidence type="ECO:0000256" key="2">
    <source>
        <dbReference type="ARBA" id="ARBA00022490"/>
    </source>
</evidence>
<dbReference type="CDD" id="cd03270">
    <property type="entry name" value="ABC_UvrA_I"/>
    <property type="match status" value="1"/>
</dbReference>
<evidence type="ECO:0000256" key="13">
    <source>
        <dbReference type="ARBA" id="ARBA00023204"/>
    </source>
</evidence>
<keyword evidence="6 18" id="KW-0227">DNA damage</keyword>
<protein>
    <recommendedName>
        <fullName evidence="16 18">UvrABC system protein A</fullName>
        <shortName evidence="18">UvrA protein</shortName>
    </recommendedName>
    <alternativeName>
        <fullName evidence="17 18">Excinuclease ABC subunit A</fullName>
    </alternativeName>
</protein>
<dbReference type="GO" id="GO:0003677">
    <property type="term" value="F:DNA binding"/>
    <property type="evidence" value="ECO:0007669"/>
    <property type="project" value="UniProtKB-UniRule"/>
</dbReference>
<dbReference type="InterPro" id="IPR004602">
    <property type="entry name" value="UvrA"/>
</dbReference>
<comment type="subcellular location">
    <subcellularLocation>
        <location evidence="1 18">Cytoplasm</location>
    </subcellularLocation>
</comment>
<reference evidence="20 21" key="1">
    <citation type="journal article" date="2015" name="Genome Biol. Evol.">
        <title>Found and Lost: The Fates of Horizontally Acquired Genes in Arthropod-Symbiotic Spiroplasma.</title>
        <authorList>
            <person name="Lo W.S."/>
            <person name="Gasparich G.E."/>
            <person name="Kuo C.H."/>
        </authorList>
    </citation>
    <scope>NUCLEOTIDE SEQUENCE [LARGE SCALE GENOMIC DNA]</scope>
    <source>
        <strain evidence="21">TDA-040725-5</strain>
    </source>
</reference>
<dbReference type="InterPro" id="IPR027417">
    <property type="entry name" value="P-loop_NTPase"/>
</dbReference>
<evidence type="ECO:0000256" key="1">
    <source>
        <dbReference type="ARBA" id="ARBA00004496"/>
    </source>
</evidence>
<dbReference type="InterPro" id="IPR003593">
    <property type="entry name" value="AAA+_ATPase"/>
</dbReference>
<keyword evidence="2 18" id="KW-0963">Cytoplasm</keyword>
<keyword evidence="13 18" id="KW-0234">DNA repair</keyword>
<dbReference type="AlphaFoldDB" id="A0A0H3XN64"/>
<keyword evidence="9 18" id="KW-0862">Zinc</keyword>
<dbReference type="SMART" id="SM00382">
    <property type="entry name" value="AAA"/>
    <property type="match status" value="1"/>
</dbReference>
<dbReference type="KEGG" id="seri:SERIO_v1c10510"/>
<dbReference type="InterPro" id="IPR017871">
    <property type="entry name" value="ABC_transporter-like_CS"/>
</dbReference>
<evidence type="ECO:0000256" key="17">
    <source>
        <dbReference type="ARBA" id="ARBA00042156"/>
    </source>
</evidence>
<evidence type="ECO:0000256" key="12">
    <source>
        <dbReference type="ARBA" id="ARBA00023125"/>
    </source>
</evidence>
<evidence type="ECO:0000256" key="3">
    <source>
        <dbReference type="ARBA" id="ARBA00022723"/>
    </source>
</evidence>
<dbReference type="GO" id="GO:0006289">
    <property type="term" value="P:nucleotide-excision repair"/>
    <property type="evidence" value="ECO:0007669"/>
    <property type="project" value="UniProtKB-UniRule"/>
</dbReference>
<dbReference type="Pfam" id="PF17755">
    <property type="entry name" value="UvrA_DNA-bind"/>
    <property type="match status" value="1"/>
</dbReference>
<feature type="domain" description="ABC transporter" evidence="19">
    <location>
        <begin position="600"/>
        <end position="940"/>
    </location>
</feature>
<dbReference type="GO" id="GO:0009380">
    <property type="term" value="C:excinuclease repair complex"/>
    <property type="evidence" value="ECO:0007669"/>
    <property type="project" value="InterPro"/>
</dbReference>
<dbReference type="STRING" id="315358.SERIO_v1c10510"/>
<dbReference type="GO" id="GO:0005524">
    <property type="term" value="F:ATP binding"/>
    <property type="evidence" value="ECO:0007669"/>
    <property type="project" value="UniProtKB-UniRule"/>
</dbReference>
<evidence type="ECO:0000256" key="11">
    <source>
        <dbReference type="ARBA" id="ARBA00022881"/>
    </source>
</evidence>
<evidence type="ECO:0000256" key="7">
    <source>
        <dbReference type="ARBA" id="ARBA00022769"/>
    </source>
</evidence>
<dbReference type="GO" id="GO:0009432">
    <property type="term" value="P:SOS response"/>
    <property type="evidence" value="ECO:0007669"/>
    <property type="project" value="UniProtKB-UniRule"/>
</dbReference>
<dbReference type="Proteomes" id="UP000035661">
    <property type="component" value="Chromosome"/>
</dbReference>
<dbReference type="Gene3D" id="3.30.1490.20">
    <property type="entry name" value="ATP-grasp fold, A domain"/>
    <property type="match status" value="1"/>
</dbReference>
<dbReference type="Gene3D" id="3.40.50.300">
    <property type="entry name" value="P-loop containing nucleotide triphosphate hydrolases"/>
    <property type="match status" value="2"/>
</dbReference>
<keyword evidence="11 18" id="KW-0267">Excision nuclease</keyword>
<evidence type="ECO:0000259" key="19">
    <source>
        <dbReference type="PROSITE" id="PS50893"/>
    </source>
</evidence>
<dbReference type="CDD" id="cd03271">
    <property type="entry name" value="ABC_UvrA_II"/>
    <property type="match status" value="1"/>
</dbReference>
<dbReference type="FunFam" id="1.20.1580.10:FF:000002">
    <property type="entry name" value="UvrABC system protein A"/>
    <property type="match status" value="1"/>
</dbReference>
<dbReference type="HAMAP" id="MF_00205">
    <property type="entry name" value="UvrA"/>
    <property type="match status" value="1"/>
</dbReference>
<keyword evidence="12 18" id="KW-0238">DNA-binding</keyword>
<evidence type="ECO:0000256" key="4">
    <source>
        <dbReference type="ARBA" id="ARBA00022737"/>
    </source>
</evidence>
<dbReference type="InterPro" id="IPR041552">
    <property type="entry name" value="UvrA_DNA-bd"/>
</dbReference>
<dbReference type="NCBIfam" id="NF001503">
    <property type="entry name" value="PRK00349.1"/>
    <property type="match status" value="1"/>
</dbReference>
<evidence type="ECO:0000256" key="10">
    <source>
        <dbReference type="ARBA" id="ARBA00022840"/>
    </source>
</evidence>
<comment type="function">
    <text evidence="18">The UvrABC repair system catalyzes the recognition and processing of DNA lesions. UvrA is an ATPase and a DNA-binding protein. A damage recognition complex composed of 2 UvrA and 2 UvrB subunits scans DNA for abnormalities. When the presence of a lesion has been verified by UvrB, the UvrA molecules dissociate.</text>
</comment>
<dbReference type="EMBL" id="CP011856">
    <property type="protein sequence ID" value="AKM54607.1"/>
    <property type="molecule type" value="Genomic_DNA"/>
</dbReference>
<dbReference type="Pfam" id="PF00005">
    <property type="entry name" value="ABC_tran"/>
    <property type="match status" value="1"/>
</dbReference>
<comment type="subunit">
    <text evidence="18">Forms a heterotetramer with UvrB during the search for lesions.</text>
</comment>
<evidence type="ECO:0000256" key="5">
    <source>
        <dbReference type="ARBA" id="ARBA00022741"/>
    </source>
</evidence>
<evidence type="ECO:0000256" key="18">
    <source>
        <dbReference type="HAMAP-Rule" id="MF_00205"/>
    </source>
</evidence>
<gene>
    <name evidence="18 20" type="primary">uvrA</name>
    <name evidence="20" type="ORF">SERIO_v1c10510</name>
</gene>
<dbReference type="PATRIC" id="fig|743698.3.peg.1061"/>
<dbReference type="FunFam" id="3.40.50.300:FF:000028">
    <property type="entry name" value="UvrABC system protein A"/>
    <property type="match status" value="1"/>
</dbReference>
<dbReference type="InterPro" id="IPR041102">
    <property type="entry name" value="UvrA_inter"/>
</dbReference>
<dbReference type="Gene3D" id="1.10.8.280">
    <property type="entry name" value="ABC transporter ATPase domain-like"/>
    <property type="match status" value="1"/>
</dbReference>
<feature type="zinc finger region" description="C4-type" evidence="18">
    <location>
        <begin position="743"/>
        <end position="769"/>
    </location>
</feature>
<dbReference type="PANTHER" id="PTHR43152">
    <property type="entry name" value="UVRABC SYSTEM PROTEIN A"/>
    <property type="match status" value="1"/>
</dbReference>
<dbReference type="PROSITE" id="PS50893">
    <property type="entry name" value="ABC_TRANSPORTER_2"/>
    <property type="match status" value="1"/>
</dbReference>